<keyword evidence="3" id="KW-1185">Reference proteome</keyword>
<name>A0AA36DB22_9BILA</name>
<feature type="non-terminal residue" evidence="2">
    <location>
        <position position="370"/>
    </location>
</feature>
<dbReference type="PANTHER" id="PTHR21093:SF2">
    <property type="entry name" value="DIVERGENT PROTEIN KINASE DOMAIN 1C"/>
    <property type="match status" value="1"/>
</dbReference>
<gene>
    <name evidence="2" type="ORF">MSPICULIGERA_LOCUS22244</name>
</gene>
<dbReference type="InterPro" id="IPR022049">
    <property type="entry name" value="FAM69_kinase_dom"/>
</dbReference>
<comment type="caution">
    <text evidence="2">The sequence shown here is derived from an EMBL/GenBank/DDBJ whole genome shotgun (WGS) entry which is preliminary data.</text>
</comment>
<organism evidence="2 3">
    <name type="scientific">Mesorhabditis spiculigera</name>
    <dbReference type="NCBI Taxonomy" id="96644"/>
    <lineage>
        <taxon>Eukaryota</taxon>
        <taxon>Metazoa</taxon>
        <taxon>Ecdysozoa</taxon>
        <taxon>Nematoda</taxon>
        <taxon>Chromadorea</taxon>
        <taxon>Rhabditida</taxon>
        <taxon>Rhabditina</taxon>
        <taxon>Rhabditomorpha</taxon>
        <taxon>Rhabditoidea</taxon>
        <taxon>Rhabditidae</taxon>
        <taxon>Mesorhabditinae</taxon>
        <taxon>Mesorhabditis</taxon>
    </lineage>
</organism>
<dbReference type="EMBL" id="CATQJA010002687">
    <property type="protein sequence ID" value="CAJ0584182.1"/>
    <property type="molecule type" value="Genomic_DNA"/>
</dbReference>
<dbReference type="Pfam" id="PF12260">
    <property type="entry name" value="PIP49_C"/>
    <property type="match status" value="1"/>
</dbReference>
<sequence>MFHPLASLLFRLLQRAVVPPPFLLLRYLGRHGEADTIMRGDELAAAEYLRPIEIISGLCRAYERHEVSGDACSRLCFRDKWEVTEFYEGNKVVIVMKDGGQQAVFKSSHPFIEDFRPVSRDENEDTFTDQVLEKVNELLMLGWPRHYKRHLVETVWPTLLRSPGQPLSYADRRSLQALMHQDEYVTFRVIPLSRVTPQIIGTCGHFYQTENLVAFRMKGYYMNLKGKILVHLMGTLKLFYEFLNEPLQWCDVRFENLGLSAEYPKRFVVMDGDLLYTESRLNEIFHQKPCATDEDCVIGDCVARCTADLTCSDRRNENLIVFCEKLINPLFGNNWSKGNKYLAACHDTASNFTQKLNELRLTWSWSLSEV</sequence>
<feature type="domain" description="FAM69 protein-kinase" evidence="1">
    <location>
        <begin position="177"/>
        <end position="336"/>
    </location>
</feature>
<evidence type="ECO:0000313" key="2">
    <source>
        <dbReference type="EMBL" id="CAJ0584182.1"/>
    </source>
</evidence>
<proteinExistence type="predicted"/>
<reference evidence="2" key="1">
    <citation type="submission" date="2023-06" db="EMBL/GenBank/DDBJ databases">
        <authorList>
            <person name="Delattre M."/>
        </authorList>
    </citation>
    <scope>NUCLEOTIDE SEQUENCE</scope>
    <source>
        <strain evidence="2">AF72</strain>
    </source>
</reference>
<protein>
    <recommendedName>
        <fullName evidence="1">FAM69 protein-kinase domain-containing protein</fullName>
    </recommendedName>
</protein>
<dbReference type="PANTHER" id="PTHR21093">
    <property type="entry name" value="DIVERGENT PROTEIN KINASE DOMAIN 1C-RELATED"/>
    <property type="match status" value="1"/>
</dbReference>
<evidence type="ECO:0000259" key="1">
    <source>
        <dbReference type="Pfam" id="PF12260"/>
    </source>
</evidence>
<dbReference type="Proteomes" id="UP001177023">
    <property type="component" value="Unassembled WGS sequence"/>
</dbReference>
<accession>A0AA36DB22</accession>
<evidence type="ECO:0000313" key="3">
    <source>
        <dbReference type="Proteomes" id="UP001177023"/>
    </source>
</evidence>
<dbReference type="AlphaFoldDB" id="A0AA36DB22"/>